<evidence type="ECO:0000313" key="1">
    <source>
        <dbReference type="EMBL" id="PON61428.1"/>
    </source>
</evidence>
<organism evidence="1 2">
    <name type="scientific">Parasponia andersonii</name>
    <name type="common">Sponia andersonii</name>
    <dbReference type="NCBI Taxonomy" id="3476"/>
    <lineage>
        <taxon>Eukaryota</taxon>
        <taxon>Viridiplantae</taxon>
        <taxon>Streptophyta</taxon>
        <taxon>Embryophyta</taxon>
        <taxon>Tracheophyta</taxon>
        <taxon>Spermatophyta</taxon>
        <taxon>Magnoliopsida</taxon>
        <taxon>eudicotyledons</taxon>
        <taxon>Gunneridae</taxon>
        <taxon>Pentapetalae</taxon>
        <taxon>rosids</taxon>
        <taxon>fabids</taxon>
        <taxon>Rosales</taxon>
        <taxon>Cannabaceae</taxon>
        <taxon>Parasponia</taxon>
    </lineage>
</organism>
<proteinExistence type="predicted"/>
<dbReference type="AlphaFoldDB" id="A0A2P5CK47"/>
<dbReference type="EMBL" id="JXTB01000121">
    <property type="protein sequence ID" value="PON61428.1"/>
    <property type="molecule type" value="Genomic_DNA"/>
</dbReference>
<reference evidence="2" key="1">
    <citation type="submission" date="2016-06" db="EMBL/GenBank/DDBJ databases">
        <title>Parallel loss of symbiosis genes in relatives of nitrogen-fixing non-legume Parasponia.</title>
        <authorList>
            <person name="Van Velzen R."/>
            <person name="Holmer R."/>
            <person name="Bu F."/>
            <person name="Rutten L."/>
            <person name="Van Zeijl A."/>
            <person name="Liu W."/>
            <person name="Santuari L."/>
            <person name="Cao Q."/>
            <person name="Sharma T."/>
            <person name="Shen D."/>
            <person name="Roswanjaya Y."/>
            <person name="Wardhani T."/>
            <person name="Kalhor M.S."/>
            <person name="Jansen J."/>
            <person name="Van den Hoogen J."/>
            <person name="Gungor B."/>
            <person name="Hartog M."/>
            <person name="Hontelez J."/>
            <person name="Verver J."/>
            <person name="Yang W.-C."/>
            <person name="Schijlen E."/>
            <person name="Repin R."/>
            <person name="Schilthuizen M."/>
            <person name="Schranz E."/>
            <person name="Heidstra R."/>
            <person name="Miyata K."/>
            <person name="Fedorova E."/>
            <person name="Kohlen W."/>
            <person name="Bisseling T."/>
            <person name="Smit S."/>
            <person name="Geurts R."/>
        </authorList>
    </citation>
    <scope>NUCLEOTIDE SEQUENCE [LARGE SCALE GENOMIC DNA]</scope>
    <source>
        <strain evidence="2">cv. WU1-14</strain>
    </source>
</reference>
<sequence length="112" mass="13578">MLLCSRRRWSRLKRWKHRRWRKRNATRARRVHEHCSKCIVELNLVLKLLVMISHKLIKFLLNGTLPLAMLLYGVPHLRQLLRQLLDLGRKIPKSSSRHRCWRRQIGRICSLV</sequence>
<comment type="caution">
    <text evidence="1">The sequence shown here is derived from an EMBL/GenBank/DDBJ whole genome shotgun (WGS) entry which is preliminary data.</text>
</comment>
<accession>A0A2P5CK47</accession>
<name>A0A2P5CK47_PARAD</name>
<dbReference type="Proteomes" id="UP000237105">
    <property type="component" value="Unassembled WGS sequence"/>
</dbReference>
<protein>
    <submittedName>
        <fullName evidence="1">Uncharacterized protein</fullName>
    </submittedName>
</protein>
<gene>
    <name evidence="1" type="ORF">PanWU01x14_145480</name>
</gene>
<evidence type="ECO:0000313" key="2">
    <source>
        <dbReference type="Proteomes" id="UP000237105"/>
    </source>
</evidence>
<dbReference type="OrthoDB" id="10502086at2759"/>
<keyword evidence="2" id="KW-1185">Reference proteome</keyword>